<dbReference type="OrthoDB" id="7875953at2"/>
<dbReference type="InterPro" id="IPR037883">
    <property type="entry name" value="Knr4/Smi1-like_sf"/>
</dbReference>
<dbReference type="RefSeq" id="WP_076118145.1">
    <property type="nucleotide sequence ID" value="NZ_MPTC01000004.1"/>
</dbReference>
<dbReference type="AlphaFoldDB" id="A0A1R0Y5X4"/>
<evidence type="ECO:0000313" key="2">
    <source>
        <dbReference type="Proteomes" id="UP000187439"/>
    </source>
</evidence>
<dbReference type="Proteomes" id="UP000187439">
    <property type="component" value="Unassembled WGS sequence"/>
</dbReference>
<evidence type="ECO:0000313" key="1">
    <source>
        <dbReference type="EMBL" id="OMD42656.1"/>
    </source>
</evidence>
<sequence>MKTIIEQIEQQFRLFHAAGCSVEQVMEAEEQLGLRFADEYRNYIMKYGAISFGSHEFTGLNVDSYINVTDVTLQERELRDKLPADCYVVQQVGIEGLVILQHQSGAVYQLDEAGNCSRIADSFNGYLAALL</sequence>
<dbReference type="Gene3D" id="3.40.1580.10">
    <property type="entry name" value="SMI1/KNR4-like"/>
    <property type="match status" value="1"/>
</dbReference>
<accession>A0A1R0Y5X4</accession>
<comment type="caution">
    <text evidence="1">The sequence shown here is derived from an EMBL/GenBank/DDBJ whole genome shotgun (WGS) entry which is preliminary data.</text>
</comment>
<name>A0A1R0Y5X4_9BACL</name>
<dbReference type="EMBL" id="MPTC01000004">
    <property type="protein sequence ID" value="OMD42656.1"/>
    <property type="molecule type" value="Genomic_DNA"/>
</dbReference>
<dbReference type="SUPFAM" id="SSF160631">
    <property type="entry name" value="SMI1/KNR4-like"/>
    <property type="match status" value="1"/>
</dbReference>
<protein>
    <recommendedName>
        <fullName evidence="3">SMI1/KNR4 family protein</fullName>
    </recommendedName>
</protein>
<evidence type="ECO:0008006" key="3">
    <source>
        <dbReference type="Google" id="ProtNLM"/>
    </source>
</evidence>
<proteinExistence type="predicted"/>
<reference evidence="1 2" key="1">
    <citation type="submission" date="2016-10" db="EMBL/GenBank/DDBJ databases">
        <title>Paenibacillus species isolates.</title>
        <authorList>
            <person name="Beno S.M."/>
        </authorList>
    </citation>
    <scope>NUCLEOTIDE SEQUENCE [LARGE SCALE GENOMIC DNA]</scope>
    <source>
        <strain evidence="1 2">FSL H7-0710</strain>
    </source>
</reference>
<dbReference type="Pfam" id="PF14567">
    <property type="entry name" value="SUKH_5"/>
    <property type="match status" value="1"/>
</dbReference>
<organism evidence="1 2">
    <name type="scientific">Paenibacillus odorifer</name>
    <dbReference type="NCBI Taxonomy" id="189426"/>
    <lineage>
        <taxon>Bacteria</taxon>
        <taxon>Bacillati</taxon>
        <taxon>Bacillota</taxon>
        <taxon>Bacilli</taxon>
        <taxon>Bacillales</taxon>
        <taxon>Paenibacillaceae</taxon>
        <taxon>Paenibacillus</taxon>
    </lineage>
</organism>
<gene>
    <name evidence="1" type="ORF">BSK52_07595</name>
</gene>